<accession>A0ABT9PLG7</accession>
<dbReference type="InterPro" id="IPR028082">
    <property type="entry name" value="Peripla_BP_I"/>
</dbReference>
<dbReference type="InterPro" id="IPR046335">
    <property type="entry name" value="LacI/GalR-like_sensor"/>
</dbReference>
<dbReference type="Pfam" id="PF00356">
    <property type="entry name" value="LacI"/>
    <property type="match status" value="1"/>
</dbReference>
<dbReference type="Gene3D" id="3.40.50.2300">
    <property type="match status" value="2"/>
</dbReference>
<organism evidence="6 7">
    <name type="scientific">Neorhizobium huautlense</name>
    <dbReference type="NCBI Taxonomy" id="67774"/>
    <lineage>
        <taxon>Bacteria</taxon>
        <taxon>Pseudomonadati</taxon>
        <taxon>Pseudomonadota</taxon>
        <taxon>Alphaproteobacteria</taxon>
        <taxon>Hyphomicrobiales</taxon>
        <taxon>Rhizobiaceae</taxon>
        <taxon>Rhizobium/Agrobacterium group</taxon>
        <taxon>Neorhizobium</taxon>
    </lineage>
</organism>
<sequence length="349" mass="38383">MSDKPIKTPIKTMEDFSEFVGLSRPTVSKFFNDPNSVRAKTRGLIEAALKESGFRPNMFAVNLNRRRSNIIGIIIPNSTDPFYMALTRRVELIANAAGFLAFVLSSDGNAEIEARAIETLKSMNVAGAIIAPLGVQSQHETLKALGESIALVYVDSPLDETSPFVGTNNRQSFQLIVDYLVRSGEPPCYLGMPPVNTNAATRETAYVEAMRQLKMEPVLLETTHDGNWDFERFGYEETTRFLNAGGFPTKTILCANDRVAFGAISAAYQHGLKIGQSAGSDIRIAGHDDHPLSRYACPPITTVAQNYNEIGRLAMDLLFRKLDELEGAEATAESERILLNAEIMLRESA</sequence>
<evidence type="ECO:0000256" key="3">
    <source>
        <dbReference type="ARBA" id="ARBA00023163"/>
    </source>
</evidence>
<dbReference type="PANTHER" id="PTHR30146">
    <property type="entry name" value="LACI-RELATED TRANSCRIPTIONAL REPRESSOR"/>
    <property type="match status" value="1"/>
</dbReference>
<evidence type="ECO:0000259" key="5">
    <source>
        <dbReference type="PROSITE" id="PS50932"/>
    </source>
</evidence>
<dbReference type="EMBL" id="JAUSRF010000001">
    <property type="protein sequence ID" value="MDP9835297.1"/>
    <property type="molecule type" value="Genomic_DNA"/>
</dbReference>
<keyword evidence="1" id="KW-0805">Transcription regulation</keyword>
<dbReference type="SUPFAM" id="SSF47413">
    <property type="entry name" value="lambda repressor-like DNA-binding domains"/>
    <property type="match status" value="1"/>
</dbReference>
<keyword evidence="7" id="KW-1185">Reference proteome</keyword>
<dbReference type="PROSITE" id="PS50932">
    <property type="entry name" value="HTH_LACI_2"/>
    <property type="match status" value="1"/>
</dbReference>
<dbReference type="PANTHER" id="PTHR30146:SF109">
    <property type="entry name" value="HTH-TYPE TRANSCRIPTIONAL REGULATOR GALS"/>
    <property type="match status" value="1"/>
</dbReference>
<dbReference type="SUPFAM" id="SSF53822">
    <property type="entry name" value="Periplasmic binding protein-like I"/>
    <property type="match status" value="1"/>
</dbReference>
<evidence type="ECO:0000256" key="2">
    <source>
        <dbReference type="ARBA" id="ARBA00023125"/>
    </source>
</evidence>
<dbReference type="SMART" id="SM00354">
    <property type="entry name" value="HTH_LACI"/>
    <property type="match status" value="1"/>
</dbReference>
<gene>
    <name evidence="6" type="ORF">J2T09_000038</name>
</gene>
<dbReference type="Gene3D" id="1.10.260.40">
    <property type="entry name" value="lambda repressor-like DNA-binding domains"/>
    <property type="match status" value="1"/>
</dbReference>
<dbReference type="InterPro" id="IPR000843">
    <property type="entry name" value="HTH_LacI"/>
</dbReference>
<keyword evidence="4" id="KW-0175">Coiled coil</keyword>
<proteinExistence type="predicted"/>
<protein>
    <submittedName>
        <fullName evidence="6">DNA-binding LacI/PurR family transcriptional regulator</fullName>
    </submittedName>
</protein>
<reference evidence="6 7" key="1">
    <citation type="submission" date="2023-07" db="EMBL/GenBank/DDBJ databases">
        <title>Sorghum-associated microbial communities from plants grown in Nebraska, USA.</title>
        <authorList>
            <person name="Schachtman D."/>
        </authorList>
    </citation>
    <scope>NUCLEOTIDE SEQUENCE [LARGE SCALE GENOMIC DNA]</scope>
    <source>
        <strain evidence="6 7">DS1307</strain>
    </source>
</reference>
<evidence type="ECO:0000313" key="6">
    <source>
        <dbReference type="EMBL" id="MDP9835297.1"/>
    </source>
</evidence>
<dbReference type="Proteomes" id="UP001241472">
    <property type="component" value="Unassembled WGS sequence"/>
</dbReference>
<feature type="domain" description="HTH lacI-type" evidence="5">
    <location>
        <begin position="11"/>
        <end position="65"/>
    </location>
</feature>
<dbReference type="InterPro" id="IPR010982">
    <property type="entry name" value="Lambda_DNA-bd_dom_sf"/>
</dbReference>
<evidence type="ECO:0000256" key="1">
    <source>
        <dbReference type="ARBA" id="ARBA00023015"/>
    </source>
</evidence>
<evidence type="ECO:0000313" key="7">
    <source>
        <dbReference type="Proteomes" id="UP001241472"/>
    </source>
</evidence>
<dbReference type="CDD" id="cd06267">
    <property type="entry name" value="PBP1_LacI_sugar_binding-like"/>
    <property type="match status" value="1"/>
</dbReference>
<dbReference type="Pfam" id="PF13377">
    <property type="entry name" value="Peripla_BP_3"/>
    <property type="match status" value="1"/>
</dbReference>
<name>A0ABT9PLG7_9HYPH</name>
<comment type="caution">
    <text evidence="6">The sequence shown here is derived from an EMBL/GenBank/DDBJ whole genome shotgun (WGS) entry which is preliminary data.</text>
</comment>
<feature type="coiled-coil region" evidence="4">
    <location>
        <begin position="315"/>
        <end position="342"/>
    </location>
</feature>
<keyword evidence="3" id="KW-0804">Transcription</keyword>
<dbReference type="GO" id="GO:0003677">
    <property type="term" value="F:DNA binding"/>
    <property type="evidence" value="ECO:0007669"/>
    <property type="project" value="UniProtKB-KW"/>
</dbReference>
<keyword evidence="2 6" id="KW-0238">DNA-binding</keyword>
<evidence type="ECO:0000256" key="4">
    <source>
        <dbReference type="SAM" id="Coils"/>
    </source>
</evidence>
<dbReference type="CDD" id="cd01392">
    <property type="entry name" value="HTH_LacI"/>
    <property type="match status" value="1"/>
</dbReference>